<evidence type="ECO:0000256" key="3">
    <source>
        <dbReference type="PROSITE-ProRule" id="PRU00176"/>
    </source>
</evidence>
<gene>
    <name evidence="6" type="primary">RBMS3</name>
</gene>
<dbReference type="CDD" id="cd12244">
    <property type="entry name" value="RRM2_MSSP"/>
    <property type="match status" value="1"/>
</dbReference>
<dbReference type="SMART" id="SM00360">
    <property type="entry name" value="RRM"/>
    <property type="match status" value="2"/>
</dbReference>
<keyword evidence="1" id="KW-0677">Repeat</keyword>
<evidence type="ECO:0000313" key="6">
    <source>
        <dbReference type="EMBL" id="CDG69324.1"/>
    </source>
</evidence>
<dbReference type="GO" id="GO:0003723">
    <property type="term" value="F:RNA binding"/>
    <property type="evidence" value="ECO:0007669"/>
    <property type="project" value="UniProtKB-UniRule"/>
</dbReference>
<dbReference type="InterPro" id="IPR000504">
    <property type="entry name" value="RRM_dom"/>
</dbReference>
<dbReference type="Gene3D" id="3.30.70.330">
    <property type="match status" value="2"/>
</dbReference>
<evidence type="ECO:0000256" key="4">
    <source>
        <dbReference type="SAM" id="MobiDB-lite"/>
    </source>
</evidence>
<feature type="domain" description="RRM" evidence="5">
    <location>
        <begin position="354"/>
        <end position="432"/>
    </location>
</feature>
<dbReference type="GO" id="GO:1990904">
    <property type="term" value="C:ribonucleoprotein complex"/>
    <property type="evidence" value="ECO:0007669"/>
    <property type="project" value="InterPro"/>
</dbReference>
<dbReference type="PANTHER" id="PTHR24012">
    <property type="entry name" value="RNA BINDING PROTEIN"/>
    <property type="match status" value="1"/>
</dbReference>
<feature type="domain" description="RRM" evidence="5">
    <location>
        <begin position="433"/>
        <end position="512"/>
    </location>
</feature>
<dbReference type="FunFam" id="3.30.70.330:FF:000012">
    <property type="entry name" value="RNA-binding motif, single-stranded-interacting protein 3 isoform 1"/>
    <property type="match status" value="1"/>
</dbReference>
<feature type="region of interest" description="Disordered" evidence="4">
    <location>
        <begin position="242"/>
        <end position="264"/>
    </location>
</feature>
<dbReference type="Pfam" id="PF00076">
    <property type="entry name" value="RRM_1"/>
    <property type="match status" value="2"/>
</dbReference>
<dbReference type="PROSITE" id="PS50102">
    <property type="entry name" value="RRM"/>
    <property type="match status" value="2"/>
</dbReference>
<sequence length="665" mass="75493">MSMYSRRRSIKALQKFVCMTWDYLEVPKEDPNGLVTEHRRDLPDIIPVSEILSPMELILFSGNANRLYNIGTLPSLKIDNINIKRTEITKFLGIIIDQNINWKAHIKTINTKISKGIGVLYKAKPMLSQDNLKILFFSYIQSYLTYANIAWGSTHKTKLNYYVFICDKSYQGLQGSIYCVERDVSPKKNALVIYVFIFNQWLKNTLEKILIIVCWLLKLMMSSNGFMSKYTKFQVLQTVSIKNPESPNPQQKREPINNGDKTKPVVDKKQIRYSNAQALSYQRELRPGLVPTPVGYPWPLNWSNYYFGNQHPIDPMLFRYHPGYMSYTSPIFTNCMDPSVYAYDPETGDKISKTNLYIRGLHGSTTDEDLVNMCRMYGNIISTKAILHKDSNQCKGYGFVDFDNPVSAQRAVGALQSKGIHARMAKQQEQDPTNLYISNLPKQADEQQLQHLLSSHGNVISTRILRDSNGESKCVGFARMETKEICEQIIAKLNNHYFDGSNEPLFIKFADGGQKKMKHGRMKRRLGDLMGSHENGGSIGVSYPIPNWPVPHSYAVAVSPNGLVSPPIDSMANSMSHSMPQPIAHLSNQLAQMQIHGGVNQYIINSAGGFSQPSSWQISHPQANNQVESEPSVIMTDYAPHLIPGNQPNDFHNDENRVVFAYRRK</sequence>
<dbReference type="InterPro" id="IPR035979">
    <property type="entry name" value="RBD_domain_sf"/>
</dbReference>
<dbReference type="InterPro" id="IPR002343">
    <property type="entry name" value="Hud_Sxl_RNA"/>
</dbReference>
<reference evidence="6" key="1">
    <citation type="journal article" date="2013" name="Genome Biol. Evol.">
        <title>Punctuated emergences of genetic and phenotypic innovations in eumetazoan, bilaterian, euteleostome, and hominidae ancestors.</title>
        <authorList>
            <person name="Wenger Y."/>
            <person name="Galliot B."/>
        </authorList>
    </citation>
    <scope>NUCLEOTIDE SEQUENCE</scope>
    <source>
        <tissue evidence="6">Whole animals</tissue>
    </source>
</reference>
<name>T2MB05_HYDVU</name>
<dbReference type="EMBL" id="HAAD01003092">
    <property type="protein sequence ID" value="CDG69324.1"/>
    <property type="molecule type" value="mRNA"/>
</dbReference>
<feature type="non-terminal residue" evidence="6">
    <location>
        <position position="1"/>
    </location>
</feature>
<dbReference type="OrthoDB" id="271725at2759"/>
<dbReference type="InterPro" id="IPR012677">
    <property type="entry name" value="Nucleotide-bd_a/b_plait_sf"/>
</dbReference>
<protein>
    <submittedName>
        <fullName evidence="6">RNA-binding motif,single-stranded-interacting protein 3</fullName>
    </submittedName>
</protein>
<evidence type="ECO:0000256" key="2">
    <source>
        <dbReference type="ARBA" id="ARBA00022884"/>
    </source>
</evidence>
<proteinExistence type="evidence at transcript level"/>
<evidence type="ECO:0000256" key="1">
    <source>
        <dbReference type="ARBA" id="ARBA00022737"/>
    </source>
</evidence>
<dbReference type="FunFam" id="3.30.70.330:FF:000169">
    <property type="entry name" value="protein alan shepard isoform X4"/>
    <property type="match status" value="1"/>
</dbReference>
<dbReference type="SUPFAM" id="SSF54928">
    <property type="entry name" value="RNA-binding domain, RBD"/>
    <property type="match status" value="2"/>
</dbReference>
<organism evidence="6">
    <name type="scientific">Hydra vulgaris</name>
    <name type="common">Hydra</name>
    <name type="synonym">Hydra attenuata</name>
    <dbReference type="NCBI Taxonomy" id="6087"/>
    <lineage>
        <taxon>Eukaryota</taxon>
        <taxon>Metazoa</taxon>
        <taxon>Cnidaria</taxon>
        <taxon>Hydrozoa</taxon>
        <taxon>Hydroidolina</taxon>
        <taxon>Anthoathecata</taxon>
        <taxon>Aplanulata</taxon>
        <taxon>Hydridae</taxon>
        <taxon>Hydra</taxon>
    </lineage>
</organism>
<feature type="compositionally biased region" description="Basic and acidic residues" evidence="4">
    <location>
        <begin position="251"/>
        <end position="264"/>
    </location>
</feature>
<dbReference type="PRINTS" id="PR00961">
    <property type="entry name" value="HUDSXLRNA"/>
</dbReference>
<keyword evidence="2 3" id="KW-0694">RNA-binding</keyword>
<dbReference type="AlphaFoldDB" id="T2MB05"/>
<accession>T2MB05</accession>
<evidence type="ECO:0000259" key="5">
    <source>
        <dbReference type="PROSITE" id="PS50102"/>
    </source>
</evidence>